<accession>A0A498H1Z4</accession>
<dbReference type="CDD" id="cd00130">
    <property type="entry name" value="PAS"/>
    <property type="match status" value="1"/>
</dbReference>
<evidence type="ECO:0000256" key="1">
    <source>
        <dbReference type="ARBA" id="ARBA00000085"/>
    </source>
</evidence>
<dbReference type="PANTHER" id="PTHR43304">
    <property type="entry name" value="PHYTOCHROME-LIKE PROTEIN CPH1"/>
    <property type="match status" value="1"/>
</dbReference>
<keyword evidence="5 10" id="KW-0418">Kinase</keyword>
<dbReference type="RefSeq" id="WP_128692443.1">
    <property type="nucleotide sequence ID" value="NZ_LHQS01000001.1"/>
</dbReference>
<dbReference type="SMART" id="SM00086">
    <property type="entry name" value="PAC"/>
    <property type="match status" value="1"/>
</dbReference>
<feature type="transmembrane region" description="Helical" evidence="6">
    <location>
        <begin position="7"/>
        <end position="24"/>
    </location>
</feature>
<dbReference type="Gene3D" id="3.30.450.20">
    <property type="entry name" value="PAS domain"/>
    <property type="match status" value="1"/>
</dbReference>
<dbReference type="InterPro" id="IPR001610">
    <property type="entry name" value="PAC"/>
</dbReference>
<dbReference type="InterPro" id="IPR000700">
    <property type="entry name" value="PAS-assoc_C"/>
</dbReference>
<reference evidence="10 11" key="1">
    <citation type="journal article" date="2015" name="Int. J. Syst. Evol. Microbiol.">
        <title>Methanoculleus taiwanensis sp. nov., a methanogen isolated from deep marine sediment at the deformation front area near Taiwan.</title>
        <authorList>
            <person name="Weng C.Y."/>
            <person name="Chen S.C."/>
            <person name="Lai M.C."/>
            <person name="Wu S.Y."/>
            <person name="Lin S."/>
            <person name="Yang T.F."/>
            <person name="Chen P.C."/>
        </authorList>
    </citation>
    <scope>NUCLEOTIDE SEQUENCE [LARGE SCALE GENOMIC DNA]</scope>
    <source>
        <strain evidence="10 11">CYW4</strain>
    </source>
</reference>
<dbReference type="AlphaFoldDB" id="A0A498H1Z4"/>
<keyword evidence="6" id="KW-0812">Transmembrane</keyword>
<protein>
    <recommendedName>
        <fullName evidence="2">histidine kinase</fullName>
        <ecNumber evidence="2">2.7.13.3</ecNumber>
    </recommendedName>
</protein>
<dbReference type="PANTHER" id="PTHR43304:SF1">
    <property type="entry name" value="PAC DOMAIN-CONTAINING PROTEIN"/>
    <property type="match status" value="1"/>
</dbReference>
<feature type="transmembrane region" description="Helical" evidence="6">
    <location>
        <begin position="54"/>
        <end position="72"/>
    </location>
</feature>
<dbReference type="Proteomes" id="UP000290932">
    <property type="component" value="Unassembled WGS sequence"/>
</dbReference>
<dbReference type="EC" id="2.7.13.3" evidence="2"/>
<evidence type="ECO:0000256" key="2">
    <source>
        <dbReference type="ARBA" id="ARBA00012438"/>
    </source>
</evidence>
<dbReference type="Gene3D" id="3.30.565.10">
    <property type="entry name" value="Histidine kinase-like ATPase, C-terminal domain"/>
    <property type="match status" value="1"/>
</dbReference>
<dbReference type="PROSITE" id="PS50109">
    <property type="entry name" value="HIS_KIN"/>
    <property type="match status" value="1"/>
</dbReference>
<keyword evidence="6" id="KW-1133">Transmembrane helix</keyword>
<proteinExistence type="predicted"/>
<keyword evidence="11" id="KW-1185">Reference proteome</keyword>
<evidence type="ECO:0000256" key="4">
    <source>
        <dbReference type="ARBA" id="ARBA00022679"/>
    </source>
</evidence>
<dbReference type="InterPro" id="IPR013656">
    <property type="entry name" value="PAS_4"/>
</dbReference>
<dbReference type="SMART" id="SM00091">
    <property type="entry name" value="PAS"/>
    <property type="match status" value="1"/>
</dbReference>
<dbReference type="CDD" id="cd00075">
    <property type="entry name" value="HATPase"/>
    <property type="match status" value="1"/>
</dbReference>
<keyword evidence="3" id="KW-0597">Phosphoprotein</keyword>
<dbReference type="EMBL" id="LHQS01000001">
    <property type="protein sequence ID" value="RXE56723.1"/>
    <property type="molecule type" value="Genomic_DNA"/>
</dbReference>
<dbReference type="InterPro" id="IPR004358">
    <property type="entry name" value="Sig_transdc_His_kin-like_C"/>
</dbReference>
<dbReference type="InterPro" id="IPR005467">
    <property type="entry name" value="His_kinase_dom"/>
</dbReference>
<feature type="transmembrane region" description="Helical" evidence="6">
    <location>
        <begin position="84"/>
        <end position="101"/>
    </location>
</feature>
<evidence type="ECO:0000256" key="5">
    <source>
        <dbReference type="ARBA" id="ARBA00022777"/>
    </source>
</evidence>
<dbReference type="NCBIfam" id="TIGR00229">
    <property type="entry name" value="sensory_box"/>
    <property type="match status" value="1"/>
</dbReference>
<feature type="domain" description="PAS" evidence="8">
    <location>
        <begin position="111"/>
        <end position="182"/>
    </location>
</feature>
<dbReference type="InterPro" id="IPR035965">
    <property type="entry name" value="PAS-like_dom_sf"/>
</dbReference>
<dbReference type="Pfam" id="PF02518">
    <property type="entry name" value="HATPase_c"/>
    <property type="match status" value="1"/>
</dbReference>
<evidence type="ECO:0000259" key="8">
    <source>
        <dbReference type="PROSITE" id="PS50112"/>
    </source>
</evidence>
<dbReference type="SUPFAM" id="SSF55785">
    <property type="entry name" value="PYP-like sensor domain (PAS domain)"/>
    <property type="match status" value="1"/>
</dbReference>
<dbReference type="SUPFAM" id="SSF55874">
    <property type="entry name" value="ATPase domain of HSP90 chaperone/DNA topoisomerase II/histidine kinase"/>
    <property type="match status" value="1"/>
</dbReference>
<dbReference type="InterPro" id="IPR036890">
    <property type="entry name" value="HATPase_C_sf"/>
</dbReference>
<keyword evidence="6" id="KW-0472">Membrane</keyword>
<sequence length="470" mass="52499">MHERYRILIMAVLLAVSVFLTYYFHAILTLGTVFSHFFYIPIILSALWWEKKSVLVALSLAGLVVVSSLLFRPEDLTLNDYFRALMFIVIAFVVATLSDQLKGQQRIIQREKDRIQTILDTAGVLLVIINTDQTIGLVNRRGSELLGYPEAELIGKNWFDTVVPERHREEARQAFTRIMAGDAAAFDQKEMPIVSREGAEYTVLWQDSALRDETGAITGFLCSGKDITDRIRVEEALRVANEDANLYLDIMVHDINNANAVALGYTDLLVEILNDGEREMVRKLRTGIQRSIEIIQNVSTIRRLRSQDYTLQTVDLDEIIRAEISHHPDADIVYDGTPVLVAADDLLPEVFTNLIGNSLKFGAPDVRVSVKVAENAEDVEVTVEDTGPGVPDAMKSRIFCRFARGKAKKSGKGLGLFIARMLVERYGGTIRADDRVTGRPEAGAAFRFTLRKVGQPAARLTAGRPITSRC</sequence>
<feature type="domain" description="PAC" evidence="9">
    <location>
        <begin position="187"/>
        <end position="239"/>
    </location>
</feature>
<evidence type="ECO:0000259" key="9">
    <source>
        <dbReference type="PROSITE" id="PS50113"/>
    </source>
</evidence>
<dbReference type="PRINTS" id="PR00344">
    <property type="entry name" value="BCTRLSENSOR"/>
</dbReference>
<dbReference type="PROSITE" id="PS50113">
    <property type="entry name" value="PAC"/>
    <property type="match status" value="1"/>
</dbReference>
<dbReference type="OrthoDB" id="3369at2157"/>
<gene>
    <name evidence="10" type="ORF">ABH15_00640</name>
</gene>
<organism evidence="10 11">
    <name type="scientific">Methanoculleus taiwanensis</name>
    <dbReference type="NCBI Taxonomy" id="1550565"/>
    <lineage>
        <taxon>Archaea</taxon>
        <taxon>Methanobacteriati</taxon>
        <taxon>Methanobacteriota</taxon>
        <taxon>Stenosarchaea group</taxon>
        <taxon>Methanomicrobia</taxon>
        <taxon>Methanomicrobiales</taxon>
        <taxon>Methanomicrobiaceae</taxon>
        <taxon>Methanoculleus</taxon>
    </lineage>
</organism>
<feature type="transmembrane region" description="Helical" evidence="6">
    <location>
        <begin position="30"/>
        <end position="49"/>
    </location>
</feature>
<evidence type="ECO:0000313" key="11">
    <source>
        <dbReference type="Proteomes" id="UP000290932"/>
    </source>
</evidence>
<comment type="caution">
    <text evidence="10">The sequence shown here is derived from an EMBL/GenBank/DDBJ whole genome shotgun (WGS) entry which is preliminary data.</text>
</comment>
<dbReference type="InterPro" id="IPR003594">
    <property type="entry name" value="HATPase_dom"/>
</dbReference>
<evidence type="ECO:0000259" key="7">
    <source>
        <dbReference type="PROSITE" id="PS50109"/>
    </source>
</evidence>
<dbReference type="Pfam" id="PF08448">
    <property type="entry name" value="PAS_4"/>
    <property type="match status" value="1"/>
</dbReference>
<dbReference type="PROSITE" id="PS50112">
    <property type="entry name" value="PAS"/>
    <property type="match status" value="1"/>
</dbReference>
<feature type="domain" description="Histidine kinase" evidence="7">
    <location>
        <begin position="250"/>
        <end position="454"/>
    </location>
</feature>
<evidence type="ECO:0000313" key="10">
    <source>
        <dbReference type="EMBL" id="RXE56723.1"/>
    </source>
</evidence>
<evidence type="ECO:0000256" key="6">
    <source>
        <dbReference type="SAM" id="Phobius"/>
    </source>
</evidence>
<dbReference type="InterPro" id="IPR000014">
    <property type="entry name" value="PAS"/>
</dbReference>
<comment type="catalytic activity">
    <reaction evidence="1">
        <text>ATP + protein L-histidine = ADP + protein N-phospho-L-histidine.</text>
        <dbReference type="EC" id="2.7.13.3"/>
    </reaction>
</comment>
<name>A0A498H1Z4_9EURY</name>
<evidence type="ECO:0000256" key="3">
    <source>
        <dbReference type="ARBA" id="ARBA00022553"/>
    </source>
</evidence>
<dbReference type="InterPro" id="IPR052162">
    <property type="entry name" value="Sensor_kinase/Photoreceptor"/>
</dbReference>
<dbReference type="GO" id="GO:0004673">
    <property type="term" value="F:protein histidine kinase activity"/>
    <property type="evidence" value="ECO:0007669"/>
    <property type="project" value="UniProtKB-EC"/>
</dbReference>
<dbReference type="SMART" id="SM00387">
    <property type="entry name" value="HATPase_c"/>
    <property type="match status" value="1"/>
</dbReference>
<keyword evidence="4" id="KW-0808">Transferase</keyword>